<dbReference type="GO" id="GO:0016740">
    <property type="term" value="F:transferase activity"/>
    <property type="evidence" value="ECO:0007669"/>
    <property type="project" value="UniProtKB-KW"/>
</dbReference>
<dbReference type="AlphaFoldDB" id="A0A3D9F7K8"/>
<keyword evidence="2" id="KW-0808">Transferase</keyword>
<dbReference type="OrthoDB" id="8479203at2"/>
<comment type="caution">
    <text evidence="2">The sequence shown here is derived from an EMBL/GenBank/DDBJ whole genome shotgun (WGS) entry which is preliminary data.</text>
</comment>
<name>A0A3D9F7K8_9SPHN</name>
<sequence length="238" mass="25384">MGIDVNTAKVVTYNPTHEHRVATDPTRPFPTARYGSLEVVSIFRRRRAKHDDDDGNPLIYALKDKFGYTIALADVRQLLMAGQQILPPALATLAFDIVVPLPSRSPVASIVAKRAARSGGPCPIVECLDKATVAQVLAQAPAPDQVKSRDRGFYTSQLARMQETPGYETIEMKSVPLRVRPYFTPIAANALAPACAGRHVLLIDDIVGSGTSLVAAQAALLAAGAAGISAMTLLSRLS</sequence>
<dbReference type="InterPro" id="IPR000836">
    <property type="entry name" value="PRTase_dom"/>
</dbReference>
<gene>
    <name evidence="2" type="ORF">DFR46_2926</name>
</gene>
<evidence type="ECO:0000313" key="2">
    <source>
        <dbReference type="EMBL" id="RED12330.1"/>
    </source>
</evidence>
<dbReference type="SUPFAM" id="SSF53271">
    <property type="entry name" value="PRTase-like"/>
    <property type="match status" value="1"/>
</dbReference>
<evidence type="ECO:0000313" key="3">
    <source>
        <dbReference type="Proteomes" id="UP000256310"/>
    </source>
</evidence>
<accession>A0A3D9F7K8</accession>
<dbReference type="Pfam" id="PF00156">
    <property type="entry name" value="Pribosyltran"/>
    <property type="match status" value="1"/>
</dbReference>
<keyword evidence="3" id="KW-1185">Reference proteome</keyword>
<organism evidence="2 3">
    <name type="scientific">Parasphingopyxis lamellibrachiae</name>
    <dbReference type="NCBI Taxonomy" id="680125"/>
    <lineage>
        <taxon>Bacteria</taxon>
        <taxon>Pseudomonadati</taxon>
        <taxon>Pseudomonadota</taxon>
        <taxon>Alphaproteobacteria</taxon>
        <taxon>Sphingomonadales</taxon>
        <taxon>Sphingomonadaceae</taxon>
        <taxon>Parasphingopyxis</taxon>
    </lineage>
</organism>
<feature type="domain" description="Phosphoribosyltransferase" evidence="1">
    <location>
        <begin position="190"/>
        <end position="236"/>
    </location>
</feature>
<dbReference type="EMBL" id="QRDP01000007">
    <property type="protein sequence ID" value="RED12330.1"/>
    <property type="molecule type" value="Genomic_DNA"/>
</dbReference>
<proteinExistence type="predicted"/>
<dbReference type="InterPro" id="IPR029057">
    <property type="entry name" value="PRTase-like"/>
</dbReference>
<protein>
    <submittedName>
        <fullName evidence="2">Phosphoribosyl transferase-like protein</fullName>
    </submittedName>
</protein>
<dbReference type="RefSeq" id="WP_116237422.1">
    <property type="nucleotide sequence ID" value="NZ_QRDP01000007.1"/>
</dbReference>
<dbReference type="Gene3D" id="3.40.50.2020">
    <property type="match status" value="1"/>
</dbReference>
<evidence type="ECO:0000259" key="1">
    <source>
        <dbReference type="Pfam" id="PF00156"/>
    </source>
</evidence>
<reference evidence="2 3" key="1">
    <citation type="submission" date="2018-07" db="EMBL/GenBank/DDBJ databases">
        <title>Genomic Encyclopedia of Type Strains, Phase IV (KMG-IV): sequencing the most valuable type-strain genomes for metagenomic binning, comparative biology and taxonomic classification.</title>
        <authorList>
            <person name="Goeker M."/>
        </authorList>
    </citation>
    <scope>NUCLEOTIDE SEQUENCE [LARGE SCALE GENOMIC DNA]</scope>
    <source>
        <strain evidence="2 3">DSM 26725</strain>
    </source>
</reference>
<dbReference type="Proteomes" id="UP000256310">
    <property type="component" value="Unassembled WGS sequence"/>
</dbReference>